<evidence type="ECO:0000313" key="3">
    <source>
        <dbReference type="Proteomes" id="UP000287033"/>
    </source>
</evidence>
<sequence>PAESRLNQLCNGEEGAELMTEQRPVLQGKLSEDRGQSILGE</sequence>
<dbReference type="Proteomes" id="UP000287033">
    <property type="component" value="Unassembled WGS sequence"/>
</dbReference>
<keyword evidence="3" id="KW-1185">Reference proteome</keyword>
<organism evidence="2 3">
    <name type="scientific">Chiloscyllium punctatum</name>
    <name type="common">Brownbanded bambooshark</name>
    <name type="synonym">Hemiscyllium punctatum</name>
    <dbReference type="NCBI Taxonomy" id="137246"/>
    <lineage>
        <taxon>Eukaryota</taxon>
        <taxon>Metazoa</taxon>
        <taxon>Chordata</taxon>
        <taxon>Craniata</taxon>
        <taxon>Vertebrata</taxon>
        <taxon>Chondrichthyes</taxon>
        <taxon>Elasmobranchii</taxon>
        <taxon>Galeomorphii</taxon>
        <taxon>Galeoidea</taxon>
        <taxon>Orectolobiformes</taxon>
        <taxon>Hemiscylliidae</taxon>
        <taxon>Chiloscyllium</taxon>
    </lineage>
</organism>
<gene>
    <name evidence="2" type="ORF">chiPu_0027502</name>
</gene>
<dbReference type="AlphaFoldDB" id="A0A401TLB7"/>
<proteinExistence type="predicted"/>
<dbReference type="EMBL" id="BEZZ01105630">
    <property type="protein sequence ID" value="GCC43437.1"/>
    <property type="molecule type" value="Genomic_DNA"/>
</dbReference>
<comment type="caution">
    <text evidence="2">The sequence shown here is derived from an EMBL/GenBank/DDBJ whole genome shotgun (WGS) entry which is preliminary data.</text>
</comment>
<feature type="non-terminal residue" evidence="2">
    <location>
        <position position="1"/>
    </location>
</feature>
<name>A0A401TLB7_CHIPU</name>
<evidence type="ECO:0000313" key="2">
    <source>
        <dbReference type="EMBL" id="GCC43437.1"/>
    </source>
</evidence>
<protein>
    <submittedName>
        <fullName evidence="2">Uncharacterized protein</fullName>
    </submittedName>
</protein>
<feature type="region of interest" description="Disordered" evidence="1">
    <location>
        <begin position="1"/>
        <end position="41"/>
    </location>
</feature>
<accession>A0A401TLB7</accession>
<feature type="compositionally biased region" description="Polar residues" evidence="1">
    <location>
        <begin position="1"/>
        <end position="10"/>
    </location>
</feature>
<reference evidence="2 3" key="1">
    <citation type="journal article" date="2018" name="Nat. Ecol. Evol.">
        <title>Shark genomes provide insights into elasmobranch evolution and the origin of vertebrates.</title>
        <authorList>
            <person name="Hara Y"/>
            <person name="Yamaguchi K"/>
            <person name="Onimaru K"/>
            <person name="Kadota M"/>
            <person name="Koyanagi M"/>
            <person name="Keeley SD"/>
            <person name="Tatsumi K"/>
            <person name="Tanaka K"/>
            <person name="Motone F"/>
            <person name="Kageyama Y"/>
            <person name="Nozu R"/>
            <person name="Adachi N"/>
            <person name="Nishimura O"/>
            <person name="Nakagawa R"/>
            <person name="Tanegashima C"/>
            <person name="Kiyatake I"/>
            <person name="Matsumoto R"/>
            <person name="Murakumo K"/>
            <person name="Nishida K"/>
            <person name="Terakita A"/>
            <person name="Kuratani S"/>
            <person name="Sato K"/>
            <person name="Hyodo S Kuraku.S."/>
        </authorList>
    </citation>
    <scope>NUCLEOTIDE SEQUENCE [LARGE SCALE GENOMIC DNA]</scope>
</reference>
<evidence type="ECO:0000256" key="1">
    <source>
        <dbReference type="SAM" id="MobiDB-lite"/>
    </source>
</evidence>